<gene>
    <name evidence="2" type="ORF">ACFOUR_14735</name>
</gene>
<dbReference type="RefSeq" id="WP_256533130.1">
    <property type="nucleotide sequence ID" value="NZ_CP101824.1"/>
</dbReference>
<reference evidence="2 3" key="1">
    <citation type="journal article" date="2019" name="Int. J. Syst. Evol. Microbiol.">
        <title>The Global Catalogue of Microorganisms (GCM) 10K type strain sequencing project: providing services to taxonomists for standard genome sequencing and annotation.</title>
        <authorList>
            <consortium name="The Broad Institute Genomics Platform"/>
            <consortium name="The Broad Institute Genome Sequencing Center for Infectious Disease"/>
            <person name="Wu L."/>
            <person name="Ma J."/>
        </authorList>
    </citation>
    <scope>NUCLEOTIDE SEQUENCE [LARGE SCALE GENOMIC DNA]</scope>
    <source>
        <strain evidence="2 3">IBRC-M 10256</strain>
    </source>
</reference>
<protein>
    <submittedName>
        <fullName evidence="2">HalOD1 output domain-containing protein</fullName>
    </submittedName>
</protein>
<dbReference type="AlphaFoldDB" id="A0ABD5NRC0"/>
<dbReference type="EMBL" id="JBHSAQ010000013">
    <property type="protein sequence ID" value="MFC3959617.1"/>
    <property type="molecule type" value="Genomic_DNA"/>
</dbReference>
<accession>A0ABD5NRC0</accession>
<dbReference type="Proteomes" id="UP001595846">
    <property type="component" value="Unassembled WGS sequence"/>
</dbReference>
<dbReference type="InterPro" id="IPR040624">
    <property type="entry name" value="HalOD1"/>
</dbReference>
<evidence type="ECO:0000313" key="2">
    <source>
        <dbReference type="EMBL" id="MFC3959617.1"/>
    </source>
</evidence>
<sequence>MSSSSANDGDRGESLAIAVVDAVAEAAGCDPIQLDPLYDAVDPDALNALFDGRRETTGQFRFEYHGYTVVVDANGCVTLEDGHDV</sequence>
<name>A0ABD5NRC0_9EURY</name>
<dbReference type="Pfam" id="PF18545">
    <property type="entry name" value="HalOD1"/>
    <property type="match status" value="1"/>
</dbReference>
<evidence type="ECO:0000259" key="1">
    <source>
        <dbReference type="Pfam" id="PF18545"/>
    </source>
</evidence>
<keyword evidence="3" id="KW-1185">Reference proteome</keyword>
<organism evidence="2 3">
    <name type="scientific">Halovivax cerinus</name>
    <dbReference type="NCBI Taxonomy" id="1487865"/>
    <lineage>
        <taxon>Archaea</taxon>
        <taxon>Methanobacteriati</taxon>
        <taxon>Methanobacteriota</taxon>
        <taxon>Stenosarchaea group</taxon>
        <taxon>Halobacteria</taxon>
        <taxon>Halobacteriales</taxon>
        <taxon>Natrialbaceae</taxon>
        <taxon>Halovivax</taxon>
    </lineage>
</organism>
<proteinExistence type="predicted"/>
<dbReference type="GeneID" id="73902242"/>
<feature type="domain" description="Halobacterial output" evidence="1">
    <location>
        <begin position="13"/>
        <end position="79"/>
    </location>
</feature>
<comment type="caution">
    <text evidence="2">The sequence shown here is derived from an EMBL/GenBank/DDBJ whole genome shotgun (WGS) entry which is preliminary data.</text>
</comment>
<evidence type="ECO:0000313" key="3">
    <source>
        <dbReference type="Proteomes" id="UP001595846"/>
    </source>
</evidence>